<dbReference type="SUPFAM" id="SSF52540">
    <property type="entry name" value="P-loop containing nucleoside triphosphate hydrolases"/>
    <property type="match status" value="1"/>
</dbReference>
<comment type="similarity">
    <text evidence="3">Belongs to the MoxR family.</text>
</comment>
<evidence type="ECO:0000256" key="3">
    <source>
        <dbReference type="ARBA" id="ARBA00061607"/>
    </source>
</evidence>
<organism evidence="6 7">
    <name type="scientific">Luteolibacter ambystomatis</name>
    <dbReference type="NCBI Taxonomy" id="2824561"/>
    <lineage>
        <taxon>Bacteria</taxon>
        <taxon>Pseudomonadati</taxon>
        <taxon>Verrucomicrobiota</taxon>
        <taxon>Verrucomicrobiia</taxon>
        <taxon>Verrucomicrobiales</taxon>
        <taxon>Verrucomicrobiaceae</taxon>
        <taxon>Luteolibacter</taxon>
    </lineage>
</organism>
<keyword evidence="7" id="KW-1185">Reference proteome</keyword>
<protein>
    <submittedName>
        <fullName evidence="6">MoxR family ATPase</fullName>
    </submittedName>
</protein>
<dbReference type="InterPro" id="IPR050764">
    <property type="entry name" value="CbbQ/NirQ/NorQ/GpvN"/>
</dbReference>
<proteinExistence type="inferred from homology"/>
<evidence type="ECO:0000256" key="1">
    <source>
        <dbReference type="ARBA" id="ARBA00022741"/>
    </source>
</evidence>
<dbReference type="GO" id="GO:0005524">
    <property type="term" value="F:ATP binding"/>
    <property type="evidence" value="ECO:0007669"/>
    <property type="project" value="UniProtKB-KW"/>
</dbReference>
<dbReference type="RefSeq" id="WP_211632194.1">
    <property type="nucleotide sequence ID" value="NZ_CP073100.1"/>
</dbReference>
<name>A0A975PFI2_9BACT</name>
<evidence type="ECO:0000259" key="5">
    <source>
        <dbReference type="Pfam" id="PF17863"/>
    </source>
</evidence>
<dbReference type="FunFam" id="3.40.50.300:FF:000640">
    <property type="entry name" value="MoxR family ATPase"/>
    <property type="match status" value="1"/>
</dbReference>
<feature type="domain" description="ChlI/MoxR AAA lid" evidence="5">
    <location>
        <begin position="268"/>
        <end position="336"/>
    </location>
</feature>
<dbReference type="InterPro" id="IPR011703">
    <property type="entry name" value="ATPase_AAA-3"/>
</dbReference>
<dbReference type="InterPro" id="IPR041628">
    <property type="entry name" value="ChlI/MoxR_AAA_lid"/>
</dbReference>
<dbReference type="KEGG" id="lamb:KBB96_03245"/>
<feature type="domain" description="ATPase AAA-3" evidence="4">
    <location>
        <begin position="60"/>
        <end position="194"/>
    </location>
</feature>
<dbReference type="CDD" id="cd00009">
    <property type="entry name" value="AAA"/>
    <property type="match status" value="1"/>
</dbReference>
<dbReference type="Proteomes" id="UP000676169">
    <property type="component" value="Chromosome"/>
</dbReference>
<sequence length="346" mass="37835">MPQTLTPPAPTDGAQPEIDPKVIEDCRLLNEAIQQELGKVIVGQKGVISEILISILTRSHALLVGVPGLAKTLLISTLADTLHLSFRRIQFTPDLMPSDITGTEVIHHDPVTNEKQFKFHPGPLFSNIVLADEINRTPPKTQAAMLEAMQERRVTVGGVTRDLPVPFFVLATQNPLEQEGTYPLPEAQLDRFMFLIHVGYPSAEEELEVMKRGTGAKSQKPQAVLDGEAILRMQETVKALPVADHVFHYALKIVRATRPKEEGALPDCERYLAFGAGPRASLSLIMAAKAHALLNGQLYVGCADVAAVAPSILRHRIAVNFSAQSEGITSDEIISRVLKAIPQHER</sequence>
<dbReference type="GO" id="GO:0016887">
    <property type="term" value="F:ATP hydrolysis activity"/>
    <property type="evidence" value="ECO:0007669"/>
    <property type="project" value="InterPro"/>
</dbReference>
<dbReference type="InterPro" id="IPR027417">
    <property type="entry name" value="P-loop_NTPase"/>
</dbReference>
<dbReference type="AlphaFoldDB" id="A0A975PFI2"/>
<reference evidence="6" key="1">
    <citation type="submission" date="2021-04" db="EMBL/GenBank/DDBJ databases">
        <title>Luteolibacter sp. 32A isolated from the skin of an Anderson's salamander (Ambystoma andersonii).</title>
        <authorList>
            <person name="Spergser J."/>
            <person name="Busse H.-J."/>
        </authorList>
    </citation>
    <scope>NUCLEOTIDE SEQUENCE</scope>
    <source>
        <strain evidence="6">32A</strain>
    </source>
</reference>
<gene>
    <name evidence="6" type="ORF">KBB96_03245</name>
</gene>
<dbReference type="Gene3D" id="1.10.8.80">
    <property type="entry name" value="Magnesium chelatase subunit I, C-Terminal domain"/>
    <property type="match status" value="1"/>
</dbReference>
<dbReference type="PIRSF" id="PIRSF002849">
    <property type="entry name" value="AAA_ATPase_chaperone_MoxR_prd"/>
    <property type="match status" value="1"/>
</dbReference>
<evidence type="ECO:0000313" key="6">
    <source>
        <dbReference type="EMBL" id="QUE51910.1"/>
    </source>
</evidence>
<dbReference type="Gene3D" id="3.40.50.300">
    <property type="entry name" value="P-loop containing nucleotide triphosphate hydrolases"/>
    <property type="match status" value="1"/>
</dbReference>
<keyword evidence="2" id="KW-0067">ATP-binding</keyword>
<dbReference type="PANTHER" id="PTHR42759:SF1">
    <property type="entry name" value="MAGNESIUM-CHELATASE SUBUNIT CHLD"/>
    <property type="match status" value="1"/>
</dbReference>
<dbReference type="PANTHER" id="PTHR42759">
    <property type="entry name" value="MOXR FAMILY PROTEIN"/>
    <property type="match status" value="1"/>
</dbReference>
<dbReference type="Pfam" id="PF07726">
    <property type="entry name" value="AAA_3"/>
    <property type="match status" value="1"/>
</dbReference>
<keyword evidence="1" id="KW-0547">Nucleotide-binding</keyword>
<evidence type="ECO:0000259" key="4">
    <source>
        <dbReference type="Pfam" id="PF07726"/>
    </source>
</evidence>
<accession>A0A975PFI2</accession>
<dbReference type="Pfam" id="PF17863">
    <property type="entry name" value="AAA_lid_2"/>
    <property type="match status" value="1"/>
</dbReference>
<evidence type="ECO:0000256" key="2">
    <source>
        <dbReference type="ARBA" id="ARBA00022840"/>
    </source>
</evidence>
<evidence type="ECO:0000313" key="7">
    <source>
        <dbReference type="Proteomes" id="UP000676169"/>
    </source>
</evidence>
<dbReference type="EMBL" id="CP073100">
    <property type="protein sequence ID" value="QUE51910.1"/>
    <property type="molecule type" value="Genomic_DNA"/>
</dbReference>